<dbReference type="PANTHER" id="PTHR43433:SF5">
    <property type="entry name" value="AB HYDROLASE-1 DOMAIN-CONTAINING PROTEIN"/>
    <property type="match status" value="1"/>
</dbReference>
<dbReference type="EMBL" id="CABVQI010000005">
    <property type="protein sequence ID" value="VWC72415.1"/>
    <property type="molecule type" value="Genomic_DNA"/>
</dbReference>
<dbReference type="Proteomes" id="UP000494274">
    <property type="component" value="Unassembled WGS sequence"/>
</dbReference>
<gene>
    <name evidence="2" type="ORF">BLA18112_02040</name>
</gene>
<evidence type="ECO:0000313" key="3">
    <source>
        <dbReference type="Proteomes" id="UP000494274"/>
    </source>
</evidence>
<protein>
    <submittedName>
        <fullName evidence="2">Alpha/beta hydrolase</fullName>
    </submittedName>
</protein>
<dbReference type="Pfam" id="PF00561">
    <property type="entry name" value="Abhydrolase_1"/>
    <property type="match status" value="1"/>
</dbReference>
<dbReference type="InterPro" id="IPR029058">
    <property type="entry name" value="AB_hydrolase_fold"/>
</dbReference>
<evidence type="ECO:0000259" key="1">
    <source>
        <dbReference type="Pfam" id="PF00561"/>
    </source>
</evidence>
<dbReference type="Gene3D" id="3.40.50.1820">
    <property type="entry name" value="alpha/beta hydrolase"/>
    <property type="match status" value="1"/>
</dbReference>
<name>A0A6P2U733_BURL3</name>
<dbReference type="GO" id="GO:0016787">
    <property type="term" value="F:hydrolase activity"/>
    <property type="evidence" value="ECO:0007669"/>
    <property type="project" value="UniProtKB-KW"/>
</dbReference>
<accession>A0A6P2U733</accession>
<dbReference type="RefSeq" id="WP_175043532.1">
    <property type="nucleotide sequence ID" value="NZ_CABVQI010000005.1"/>
</dbReference>
<sequence length="365" mass="38233">MNLADAVLRLVPLERQLPVPLGVPAAAPDAIEALFAAAGMRPPRRIAPDATPDALGQAAARVLAGAGPLPDAGRSPADALAASRARGLDGVVIRHVVTAPDGVPLPVVHAGQSNPTHPVLLIGAPGMPAELTAGWLRGLGASRPVASWETRGMFGSLDRRVDGLAIDDQVGDAAAVLDDAGWDDAHVVGICGGAMLALAFAARHPRRVRTLTLWFGDLDLGAAAPKTEHQRNLQALMEMVTSNQVSAQALRGVLVGFMARLSDPDLAPFVLYPFANDALLERYCRMNHPIMSTDCRPYLARITAPCLVGYGEHDTTTHPEGSRTLAGLLGAELVAIPGAAHLDGMRGDPVDLARVLSFQRGHDPH</sequence>
<dbReference type="AlphaFoldDB" id="A0A6P2U733"/>
<proteinExistence type="predicted"/>
<dbReference type="SUPFAM" id="SSF53474">
    <property type="entry name" value="alpha/beta-Hydrolases"/>
    <property type="match status" value="1"/>
</dbReference>
<evidence type="ECO:0000313" key="2">
    <source>
        <dbReference type="EMBL" id="VWC72415.1"/>
    </source>
</evidence>
<organism evidence="2 3">
    <name type="scientific">Burkholderia lata (strain ATCC 17760 / DSM 23089 / LMG 22485 / NCIMB 9086 / R18194 / 383)</name>
    <dbReference type="NCBI Taxonomy" id="482957"/>
    <lineage>
        <taxon>Bacteria</taxon>
        <taxon>Pseudomonadati</taxon>
        <taxon>Pseudomonadota</taxon>
        <taxon>Betaproteobacteria</taxon>
        <taxon>Burkholderiales</taxon>
        <taxon>Burkholderiaceae</taxon>
        <taxon>Burkholderia</taxon>
        <taxon>Burkholderia cepacia complex</taxon>
    </lineage>
</organism>
<feature type="domain" description="AB hydrolase-1" evidence="1">
    <location>
        <begin position="136"/>
        <end position="344"/>
    </location>
</feature>
<keyword evidence="2" id="KW-0378">Hydrolase</keyword>
<reference evidence="2 3" key="1">
    <citation type="submission" date="2019-09" db="EMBL/GenBank/DDBJ databases">
        <authorList>
            <person name="Depoorter E."/>
        </authorList>
    </citation>
    <scope>NUCLEOTIDE SEQUENCE [LARGE SCALE GENOMIC DNA]</scope>
    <source>
        <strain evidence="2">R-18112</strain>
    </source>
</reference>
<dbReference type="InterPro" id="IPR050471">
    <property type="entry name" value="AB_hydrolase"/>
</dbReference>
<dbReference type="InterPro" id="IPR000073">
    <property type="entry name" value="AB_hydrolase_1"/>
</dbReference>
<dbReference type="PANTHER" id="PTHR43433">
    <property type="entry name" value="HYDROLASE, ALPHA/BETA FOLD FAMILY PROTEIN"/>
    <property type="match status" value="1"/>
</dbReference>